<gene>
    <name evidence="7" type="ORF">AAIA72_04935</name>
</gene>
<evidence type="ECO:0000256" key="1">
    <source>
        <dbReference type="ARBA" id="ARBA00022801"/>
    </source>
</evidence>
<keyword evidence="5" id="KW-0812">Transmembrane</keyword>
<proteinExistence type="predicted"/>
<keyword evidence="3 4" id="KW-0443">Lipid metabolism</keyword>
<name>A0AB39UYZ3_9GAMM</name>
<evidence type="ECO:0000259" key="6">
    <source>
        <dbReference type="PROSITE" id="PS51635"/>
    </source>
</evidence>
<keyword evidence="2 4" id="KW-0442">Lipid degradation</keyword>
<dbReference type="InterPro" id="IPR016035">
    <property type="entry name" value="Acyl_Trfase/lysoPLipase"/>
</dbReference>
<dbReference type="InterPro" id="IPR050301">
    <property type="entry name" value="NTE"/>
</dbReference>
<feature type="short sequence motif" description="GXSXG" evidence="4">
    <location>
        <begin position="180"/>
        <end position="184"/>
    </location>
</feature>
<dbReference type="PANTHER" id="PTHR14226:SF10">
    <property type="entry name" value="TRIACYLGLYCEROL LIPASE 4-RELATED"/>
    <property type="match status" value="1"/>
</dbReference>
<dbReference type="KEGG" id="tcd:AAIA72_04935"/>
<evidence type="ECO:0000256" key="5">
    <source>
        <dbReference type="SAM" id="Phobius"/>
    </source>
</evidence>
<dbReference type="AlphaFoldDB" id="A0AB39UYZ3"/>
<dbReference type="RefSeq" id="WP_369602312.1">
    <property type="nucleotide sequence ID" value="NZ_CP154858.1"/>
</dbReference>
<dbReference type="Pfam" id="PF11815">
    <property type="entry name" value="DUF3336"/>
    <property type="match status" value="1"/>
</dbReference>
<keyword evidence="5" id="KW-1133">Transmembrane helix</keyword>
<keyword evidence="5" id="KW-0472">Membrane</keyword>
<feature type="domain" description="PNPLA" evidence="6">
    <location>
        <begin position="149"/>
        <end position="335"/>
    </location>
</feature>
<accession>A0AB39UYZ3</accession>
<comment type="caution">
    <text evidence="4">Lacks conserved residue(s) required for the propagation of feature annotation.</text>
</comment>
<dbReference type="PROSITE" id="PS51635">
    <property type="entry name" value="PNPLA"/>
    <property type="match status" value="1"/>
</dbReference>
<dbReference type="Pfam" id="PF01734">
    <property type="entry name" value="Patatin"/>
    <property type="match status" value="1"/>
</dbReference>
<sequence>MAVSQDRKIARLEQQLAEATSYEQWHEIALELDYLTGQAEWKQELESDLYNVPLILDRYNELRDALERRDHARLIRSLREGLHHDLGNIGNPALFARSRVGTKLLIENYLDIVCHAIRYVAATDMPELPLQEKLDYFKDIALAFGSPALLLSGGATLGLFHIGVVKALWERRLLPRVIAGSSAGSIMAAMIGTRTDAELDELLHSDHHEFQPWRWKGLLSGIAGKGFMDNRQLERCLRENIGEYTFLEAWERSGRGINISVSPVHEHQRERLLSGYTSPYLMVWSASLASCAVPGIFAPVKLMKKDELGRIVPYQPRLRWVDGSVVSDLPIDRLRHLYDVNFTIVSQTNPHVVPFLHNRSGKKQGVTSLPYRLLKKELRFHGAELANYLRQHSDNELVRQVAGQAYTILAQRYSGDVTIAPRYTLHHYRHMLSNPTPEFLQRITLEGERATWPHLSRIRIHSRISLLLSQVVNDLKKRLKTPAPVLKVVSGQ</sequence>
<dbReference type="InterPro" id="IPR002641">
    <property type="entry name" value="PNPLA_dom"/>
</dbReference>
<feature type="transmembrane region" description="Helical" evidence="5">
    <location>
        <begin position="140"/>
        <end position="161"/>
    </location>
</feature>
<keyword evidence="1 4" id="KW-0378">Hydrolase</keyword>
<dbReference type="CDD" id="cd07206">
    <property type="entry name" value="Pat_TGL3-4-5_SDP1"/>
    <property type="match status" value="1"/>
</dbReference>
<organism evidence="7">
    <name type="scientific">Thermohahella caldifontis</name>
    <dbReference type="NCBI Taxonomy" id="3142973"/>
    <lineage>
        <taxon>Bacteria</taxon>
        <taxon>Pseudomonadati</taxon>
        <taxon>Pseudomonadota</taxon>
        <taxon>Gammaproteobacteria</taxon>
        <taxon>Oceanospirillales</taxon>
        <taxon>Hahellaceae</taxon>
        <taxon>Thermohahella</taxon>
    </lineage>
</organism>
<evidence type="ECO:0000256" key="2">
    <source>
        <dbReference type="ARBA" id="ARBA00022963"/>
    </source>
</evidence>
<evidence type="ECO:0000313" key="7">
    <source>
        <dbReference type="EMBL" id="XDT73318.1"/>
    </source>
</evidence>
<feature type="active site" description="Proton acceptor" evidence="4">
    <location>
        <position position="322"/>
    </location>
</feature>
<evidence type="ECO:0000256" key="4">
    <source>
        <dbReference type="PROSITE-ProRule" id="PRU01161"/>
    </source>
</evidence>
<evidence type="ECO:0000256" key="3">
    <source>
        <dbReference type="ARBA" id="ARBA00023098"/>
    </source>
</evidence>
<dbReference type="EMBL" id="CP154858">
    <property type="protein sequence ID" value="XDT73318.1"/>
    <property type="molecule type" value="Genomic_DNA"/>
</dbReference>
<dbReference type="SUPFAM" id="SSF52151">
    <property type="entry name" value="FabD/lysophospholipase-like"/>
    <property type="match status" value="1"/>
</dbReference>
<dbReference type="InterPro" id="IPR021771">
    <property type="entry name" value="Triacylglycerol_lipase_N"/>
</dbReference>
<feature type="active site" description="Nucleophile" evidence="4">
    <location>
        <position position="182"/>
    </location>
</feature>
<dbReference type="Gene3D" id="3.40.1090.10">
    <property type="entry name" value="Cytosolic phospholipase A2 catalytic domain"/>
    <property type="match status" value="2"/>
</dbReference>
<reference evidence="7" key="1">
    <citation type="submission" date="2024-05" db="EMBL/GenBank/DDBJ databases">
        <title>Genome sequencing of novel strain.</title>
        <authorList>
            <person name="Ganbat D."/>
            <person name="Ganbat S."/>
            <person name="Lee S.-J."/>
        </authorList>
    </citation>
    <scope>NUCLEOTIDE SEQUENCE</scope>
    <source>
        <strain evidence="7">SMD15-11</strain>
    </source>
</reference>
<dbReference type="GO" id="GO:0004806">
    <property type="term" value="F:triacylglycerol lipase activity"/>
    <property type="evidence" value="ECO:0007669"/>
    <property type="project" value="InterPro"/>
</dbReference>
<protein>
    <submittedName>
        <fullName evidence="7">DUF3336 domain-containing protein</fullName>
    </submittedName>
</protein>
<dbReference type="PANTHER" id="PTHR14226">
    <property type="entry name" value="NEUROPATHY TARGET ESTERASE/SWISS CHEESE D.MELANOGASTER"/>
    <property type="match status" value="1"/>
</dbReference>
<dbReference type="GO" id="GO:0016042">
    <property type="term" value="P:lipid catabolic process"/>
    <property type="evidence" value="ECO:0007669"/>
    <property type="project" value="UniProtKB-UniRule"/>
</dbReference>